<proteinExistence type="predicted"/>
<protein>
    <submittedName>
        <fullName evidence="1">Uncharacterized protein</fullName>
    </submittedName>
</protein>
<name>A0A6J7X2J4_9CAUD</name>
<accession>A0A6J7X2J4</accession>
<sequence length="63" mass="6906">MNDTINTLVNAIAVGDALETENAFNAAMAQKVSSKLEDMRTNIAQNMFKSPEVELETEEESAE</sequence>
<dbReference type="EMBL" id="LR798293">
    <property type="protein sequence ID" value="CAB5221503.1"/>
    <property type="molecule type" value="Genomic_DNA"/>
</dbReference>
<organism evidence="1">
    <name type="scientific">uncultured Caudovirales phage</name>
    <dbReference type="NCBI Taxonomy" id="2100421"/>
    <lineage>
        <taxon>Viruses</taxon>
        <taxon>Duplodnaviria</taxon>
        <taxon>Heunggongvirae</taxon>
        <taxon>Uroviricota</taxon>
        <taxon>Caudoviricetes</taxon>
        <taxon>Peduoviridae</taxon>
        <taxon>Maltschvirus</taxon>
        <taxon>Maltschvirus maltsch</taxon>
    </lineage>
</organism>
<reference evidence="1" key="1">
    <citation type="submission" date="2020-05" db="EMBL/GenBank/DDBJ databases">
        <authorList>
            <person name="Chiriac C."/>
            <person name="Salcher M."/>
            <person name="Ghai R."/>
            <person name="Kavagutti S V."/>
        </authorList>
    </citation>
    <scope>NUCLEOTIDE SEQUENCE</scope>
</reference>
<evidence type="ECO:0000313" key="1">
    <source>
        <dbReference type="EMBL" id="CAB5221503.1"/>
    </source>
</evidence>
<gene>
    <name evidence="1" type="ORF">UFOVP240_179</name>
</gene>